<organism evidence="1">
    <name type="scientific">Enterococcus faecium</name>
    <name type="common">Streptococcus faecium</name>
    <dbReference type="NCBI Taxonomy" id="1352"/>
    <lineage>
        <taxon>Bacteria</taxon>
        <taxon>Bacillati</taxon>
        <taxon>Bacillota</taxon>
        <taxon>Bacilli</taxon>
        <taxon>Lactobacillales</taxon>
        <taxon>Enterococcaceae</taxon>
        <taxon>Enterococcus</taxon>
    </lineage>
</organism>
<gene>
    <name evidence="1" type="ORF">pEfm12493_062</name>
</gene>
<geneLocation type="plasmid" evidence="1">
    <name>pEfm12493</name>
</geneLocation>
<protein>
    <submittedName>
        <fullName evidence="1">Uncharacterized protein</fullName>
    </submittedName>
</protein>
<proteinExistence type="predicted"/>
<dbReference type="EMBL" id="KP342511">
    <property type="protein sequence ID" value="AJY53546.1"/>
    <property type="molecule type" value="Genomic_DNA"/>
</dbReference>
<keyword evidence="1" id="KW-0614">Plasmid</keyword>
<dbReference type="RefSeq" id="WP_172686682.1">
    <property type="nucleotide sequence ID" value="NZ_KP342511.1"/>
</dbReference>
<name>A0A0D5MBJ4_ENTFC</name>
<reference evidence="1" key="1">
    <citation type="journal article" date="2015" name="J. Antimicrob. Chemother.">
        <title>Vancomycin-resistant Enterococcus faecium harbouring vanN in Canada: a case and complete sequence of pEfm12493 harbouring the vanN operon.</title>
        <authorList>
            <person name="Boyd D.A."/>
            <person name="Levesque S."/>
            <person name="Picard A.C."/>
            <person name="Golding G.R."/>
        </authorList>
    </citation>
    <scope>NUCLEOTIDE SEQUENCE</scope>
    <source>
        <strain evidence="1">N12-493</strain>
        <plasmid evidence="1">pEfm12493</plasmid>
    </source>
</reference>
<sequence>MNKYVGLLDKIRVIKTQPLLVRFTLQTIHESINCIVADIEIIDKLLIMEDGKYNIAITGHFNKRKQLVIASMIVRNPDHFTRSMGI</sequence>
<dbReference type="AlphaFoldDB" id="A0A0D5MBJ4"/>
<evidence type="ECO:0000313" key="1">
    <source>
        <dbReference type="EMBL" id="AJY53546.1"/>
    </source>
</evidence>
<accession>A0A0D5MBJ4</accession>